<reference evidence="6" key="1">
    <citation type="submission" date="2022-10" db="EMBL/GenBank/DDBJ databases">
        <title>The complete genomes of actinobacterial strains from the NBC collection.</title>
        <authorList>
            <person name="Joergensen T.S."/>
            <person name="Alvarez Arevalo M."/>
            <person name="Sterndorff E.B."/>
            <person name="Faurdal D."/>
            <person name="Vuksanovic O."/>
            <person name="Mourched A.-S."/>
            <person name="Charusanti P."/>
            <person name="Shaw S."/>
            <person name="Blin K."/>
            <person name="Weber T."/>
        </authorList>
    </citation>
    <scope>NUCLEOTIDE SEQUENCE</scope>
    <source>
        <strain evidence="6">NBC_00283</strain>
    </source>
</reference>
<dbReference type="InterPro" id="IPR020845">
    <property type="entry name" value="AMP-binding_CS"/>
</dbReference>
<dbReference type="InterPro" id="IPR025110">
    <property type="entry name" value="AMP-bd_C"/>
</dbReference>
<evidence type="ECO:0000259" key="5">
    <source>
        <dbReference type="PROSITE" id="PS50075"/>
    </source>
</evidence>
<dbReference type="CDD" id="cd17643">
    <property type="entry name" value="A_NRPS_Cytc1-like"/>
    <property type="match status" value="1"/>
</dbReference>
<dbReference type="InterPro" id="IPR023213">
    <property type="entry name" value="CAT-like_dom_sf"/>
</dbReference>
<evidence type="ECO:0000256" key="2">
    <source>
        <dbReference type="ARBA" id="ARBA00022450"/>
    </source>
</evidence>
<dbReference type="Gene3D" id="3.30.300.30">
    <property type="match status" value="2"/>
</dbReference>
<feature type="domain" description="Carrier" evidence="5">
    <location>
        <begin position="1010"/>
        <end position="1083"/>
    </location>
</feature>
<dbReference type="Gene3D" id="3.30.559.30">
    <property type="entry name" value="Nonribosomal peptide synthetase, condensation domain"/>
    <property type="match status" value="2"/>
</dbReference>
<evidence type="ECO:0000313" key="6">
    <source>
        <dbReference type="EMBL" id="WUO44790.1"/>
    </source>
</evidence>
<dbReference type="SUPFAM" id="SSF52777">
    <property type="entry name" value="CoA-dependent acyltransferases"/>
    <property type="match status" value="4"/>
</dbReference>
<dbReference type="InterPro" id="IPR010071">
    <property type="entry name" value="AA_adenyl_dom"/>
</dbReference>
<dbReference type="PANTHER" id="PTHR45527">
    <property type="entry name" value="NONRIBOSOMAL PEPTIDE SYNTHETASE"/>
    <property type="match status" value="1"/>
</dbReference>
<keyword evidence="7" id="KW-1185">Reference proteome</keyword>
<dbReference type="NCBIfam" id="NF003417">
    <property type="entry name" value="PRK04813.1"/>
    <property type="match status" value="2"/>
</dbReference>
<dbReference type="PROSITE" id="PS00012">
    <property type="entry name" value="PHOSPHOPANTETHEINE"/>
    <property type="match status" value="2"/>
</dbReference>
<dbReference type="SMART" id="SM00823">
    <property type="entry name" value="PKS_PP"/>
    <property type="match status" value="2"/>
</dbReference>
<dbReference type="NCBIfam" id="TIGR01733">
    <property type="entry name" value="AA-adenyl-dom"/>
    <property type="match status" value="2"/>
</dbReference>
<dbReference type="PANTHER" id="PTHR45527:SF14">
    <property type="entry name" value="PLIPASTATIN SYNTHASE SUBUNIT B"/>
    <property type="match status" value="1"/>
</dbReference>
<evidence type="ECO:0000256" key="4">
    <source>
        <dbReference type="SAM" id="MobiDB-lite"/>
    </source>
</evidence>
<dbReference type="PROSITE" id="PS50075">
    <property type="entry name" value="CARRIER"/>
    <property type="match status" value="2"/>
</dbReference>
<organism evidence="6 7">
    <name type="scientific">Streptomyces goshikiensis</name>
    <dbReference type="NCBI Taxonomy" id="1942"/>
    <lineage>
        <taxon>Bacteria</taxon>
        <taxon>Bacillati</taxon>
        <taxon>Actinomycetota</taxon>
        <taxon>Actinomycetes</taxon>
        <taxon>Kitasatosporales</taxon>
        <taxon>Streptomycetaceae</taxon>
        <taxon>Streptomyces</taxon>
    </lineage>
</organism>
<dbReference type="Gene3D" id="3.40.50.980">
    <property type="match status" value="4"/>
</dbReference>
<dbReference type="RefSeq" id="WP_328775115.1">
    <property type="nucleotide sequence ID" value="NZ_CP108057.1"/>
</dbReference>
<dbReference type="InterPro" id="IPR000873">
    <property type="entry name" value="AMP-dep_synth/lig_dom"/>
</dbReference>
<dbReference type="Proteomes" id="UP001432075">
    <property type="component" value="Chromosome"/>
</dbReference>
<dbReference type="Gene3D" id="2.30.38.10">
    <property type="entry name" value="Luciferase, Domain 3"/>
    <property type="match status" value="2"/>
</dbReference>
<keyword evidence="2" id="KW-0596">Phosphopantetheine</keyword>
<dbReference type="SUPFAM" id="SSF47336">
    <property type="entry name" value="ACP-like"/>
    <property type="match status" value="2"/>
</dbReference>
<dbReference type="InterPro" id="IPR006162">
    <property type="entry name" value="Ppantetheine_attach_site"/>
</dbReference>
<dbReference type="Pfam" id="PF00975">
    <property type="entry name" value="Thioesterase"/>
    <property type="match status" value="1"/>
</dbReference>
<dbReference type="SUPFAM" id="SSF56801">
    <property type="entry name" value="Acetyl-CoA synthetase-like"/>
    <property type="match status" value="2"/>
</dbReference>
<dbReference type="Gene3D" id="1.10.1200.10">
    <property type="entry name" value="ACP-like"/>
    <property type="match status" value="2"/>
</dbReference>
<dbReference type="Gene3D" id="3.30.559.10">
    <property type="entry name" value="Chloramphenicol acetyltransferase-like domain"/>
    <property type="match status" value="2"/>
</dbReference>
<dbReference type="InterPro" id="IPR001242">
    <property type="entry name" value="Condensation_dom"/>
</dbReference>
<evidence type="ECO:0000256" key="1">
    <source>
        <dbReference type="ARBA" id="ARBA00001957"/>
    </source>
</evidence>
<evidence type="ECO:0000313" key="7">
    <source>
        <dbReference type="Proteomes" id="UP001432075"/>
    </source>
</evidence>
<dbReference type="InterPro" id="IPR029058">
    <property type="entry name" value="AB_hydrolase_fold"/>
</dbReference>
<dbReference type="InterPro" id="IPR020806">
    <property type="entry name" value="PKS_PP-bd"/>
</dbReference>
<name>A0ABZ1RE57_9ACTN</name>
<dbReference type="Pfam" id="PF13193">
    <property type="entry name" value="AMP-binding_C"/>
    <property type="match status" value="2"/>
</dbReference>
<feature type="region of interest" description="Disordered" evidence="4">
    <location>
        <begin position="993"/>
        <end position="1012"/>
    </location>
</feature>
<dbReference type="CDD" id="cd19531">
    <property type="entry name" value="LCL_NRPS-like"/>
    <property type="match status" value="1"/>
</dbReference>
<sequence>MSASQSEATATSGPDDEAAGQDFYVFPASRAQKRMYFLQELAGDASTYHVPLFYTLTGAVDEQALREAAQGLVDRHEALRTRFAVRDGELLQLVSPESRVEWRVEDVADDDAAVERWVRRESDRPFDLLAGPLFRVALLRRSARKSVLLVDTHHIVTDGWSTGIILAELSRGYASRVAGAPDGQEPPEVQYADYSAWQDEWLDSAAAHRQERYWQERLAGELPLLELPTPRPRRQDAPGPGAAGIHVFPLPGRAVDTLRGLCLEAGGTLFMGLLAAFDVLLNRYTGLDDILVGTPIANRNREEFENTVGLFVNTTVFRSDLSADPTFRELLGQVRDRVLEAQDHQDLPFERLVEMKNPERGAAASPVFQVMFGMNRAGDLSWTLPGVEVEWLPTPLSRAKFDLLLDATDGPEGVECSFEYRADLFGEQTIGLLAEHLAVLVGSIAAGPDLPVSRLRLLTGPELARQAPPPPPAEDRTAAPALCHERFGQWAARTPDAVAVVDGDTHLTFGRLEARANQLAHHLKAAGVGPGHLVGLSVNRSADLVVAILGILKAGGCYVPFDPAYPAERLRFMAEDSGVSTLLAGEGVPVWWDGSTSRVVDLAAEAAAIAAQPRTAPAVEVSGDDLAYVIYTSGSTGRPKGTLIPHRNIARLFSATDHWFGFGPQDVWTLFHSYAFDFSVWELWGALAHGGRLVVVPYETSRDPEAFHRLLRTERVTVLNQTPSAFYQLMRADKEAQSDQPAPPAPPAPLALRLVVFGGEALDLPALRDWFERHGDTAPRLVNMYGITETTVHVTYRPITLRDLDEGRGSVIGTPIPDLRLYVLDRHGRGVPTGVPGELYVGGAGLADGYLNRPELTAERFVPAPFAGHGGERLYRTGDLVRLLHDGDLEYCGRIDRQVKLRGFRIELGDIEAALSSHPDVVDSVVLLRTDAAGHPQLAAYAAAPAKATAPAPDAHVLRAHLAALLPEHMVPASYTVLPAFPLTANGKVDRAALPEPRGAQGPSPAEHAPPRTPVERALADIWSEVLGQRVGIDDGYFALGGDSIRSIRLLALAREAGLDFKLTDLMTRQTIRSLAEAVTPTAPREEPERRREPFALLSPADRTLLPDGLDDAYPMTRTQLGMLFHSGLSADGTAEYHNTSTYRIRARWDVAAWRAAVSETIGRHDILRTSFDLHSLSEPAQLVHRDVEPPVTFEELDHLGPEARRAAVEARTAWEARQPFDWQRAPLIRFHVQRLTDDTLQLFITEHHAILDGWSERSLFAELLLRHAAALAGTGRPDTTPPASRFADFVALETAALADRDTAAYWEAELDGASLTRLPRPALPPGRTGPAAMGFHESPLDPEVTAALPGLAARLGVPLRCVLLAAHLRVLSLLSGADDVVTGVVYNGRGEERDADLTLGVFLNTLPFRGRLTGGSWTELIERTARQDIAVQPHRRYPLPEIMRRTGGSELFESFFNYTRFHVENTLAGQSEVVVLEAEGSAPTHFPFGAEFAVGGADEHLTLGLRYDTGQFHEEQIAAFHGHYAAVLAAMAGDPEGSHEDADLLPAAEHERIAAWNATAVTYDRPHVLHALIGEQVRLRPDAPAVRHEGEELSYRALDERAGRLAGALRAHGVARGQFVGLHMERSLDLSVALLAVLKAGAAYVPLDPDHPDLRLRQVLGAAGISVVLAAGPGASRLDGVPGITVVRAEAGQDPAEGAEAAEGTPAPVPAAPEDPAYMIFTSGSTGTPKGVVVSHRAICNRLLWMQQEYGLEVGERVLHKTPYTFDVSVWELFWPLLAGATLVHARPGGHRDPAYLARLVGAERITTAHFVPSMLQAFVEEPLARGCTGLTRVICSGEALPYDLQTRFFSVLGAELHNLYGPTEAAVDVTAWRCRDDGRTVVPIGRPIANMQTHVLDRRGHAVPVGVTGELHLSGVGLADGYHGRPDLTARSFIHHTDRRGVRRRMYRTGDLARWLADGTLEYRGRTDSQVKLRGFRIELQEIEAVLAGHPAVAECAVVLRQDRLVGYVVPAAGADRDPADTAGYLRERLPAYMVPTAWVRIDAMPLTASGKLDRKALPEPPAATPARADGPASQPSDAHEERLLRLWRRLLDAADLGVHDDFFALGGHSLLAVRLVSLINAEFGGELGVAAVLEHPTIAGQAALLKRAPGAAGGSADLVTMRGRGRRIPLFLVHPVGGGVTCYREVSAALGDEQPVYALPAPALAEGGAPPASVGALAEHCLRAVRAVRPEGPYAVGGWSFGGLVAHEMACRLADEGEDVVLLAMIDSGFPQGGPPPEEPELLRAFAVDVLGSAGRDPDAALPADAAAHARAGRVDEALDALARHLDAGAAPADGEADTLPGTRLGRHYEVFRTNLRLAAAHRPRPYTGAVRFYQGTDGARTGSAASWAPWTPGHVVLRELKADHYDIVRAPHVKAVADDLGAALADATEATDAVDTARTSPTSH</sequence>
<dbReference type="Pfam" id="PF00501">
    <property type="entry name" value="AMP-binding"/>
    <property type="match status" value="2"/>
</dbReference>
<dbReference type="InterPro" id="IPR045851">
    <property type="entry name" value="AMP-bd_C_sf"/>
</dbReference>
<dbReference type="SMART" id="SM00824">
    <property type="entry name" value="PKS_TE"/>
    <property type="match status" value="1"/>
</dbReference>
<dbReference type="EMBL" id="CP108057">
    <property type="protein sequence ID" value="WUO44790.1"/>
    <property type="molecule type" value="Genomic_DNA"/>
</dbReference>
<feature type="region of interest" description="Disordered" evidence="4">
    <location>
        <begin position="2055"/>
        <end position="2080"/>
    </location>
</feature>
<dbReference type="InterPro" id="IPR001031">
    <property type="entry name" value="Thioesterase"/>
</dbReference>
<dbReference type="SUPFAM" id="SSF53474">
    <property type="entry name" value="alpha/beta-Hydrolases"/>
    <property type="match status" value="1"/>
</dbReference>
<comment type="cofactor">
    <cofactor evidence="1">
        <name>pantetheine 4'-phosphate</name>
        <dbReference type="ChEBI" id="CHEBI:47942"/>
    </cofactor>
</comment>
<dbReference type="Pfam" id="PF00550">
    <property type="entry name" value="PP-binding"/>
    <property type="match status" value="2"/>
</dbReference>
<accession>A0ABZ1RE57</accession>
<keyword evidence="3" id="KW-0597">Phosphoprotein</keyword>
<dbReference type="PROSITE" id="PS00455">
    <property type="entry name" value="AMP_BINDING"/>
    <property type="match status" value="2"/>
</dbReference>
<dbReference type="CDD" id="cd17646">
    <property type="entry name" value="A_NRPS_AB3403-like"/>
    <property type="match status" value="1"/>
</dbReference>
<dbReference type="Pfam" id="PF00668">
    <property type="entry name" value="Condensation"/>
    <property type="match status" value="2"/>
</dbReference>
<evidence type="ECO:0000256" key="3">
    <source>
        <dbReference type="ARBA" id="ARBA00022553"/>
    </source>
</evidence>
<dbReference type="InterPro" id="IPR020802">
    <property type="entry name" value="TesA-like"/>
</dbReference>
<dbReference type="InterPro" id="IPR036736">
    <property type="entry name" value="ACP-like_sf"/>
</dbReference>
<feature type="domain" description="Carrier" evidence="5">
    <location>
        <begin position="2077"/>
        <end position="2152"/>
    </location>
</feature>
<dbReference type="InterPro" id="IPR009081">
    <property type="entry name" value="PP-bd_ACP"/>
</dbReference>
<gene>
    <name evidence="6" type="ORF">OHU17_02670</name>
</gene>
<proteinExistence type="predicted"/>
<dbReference type="Gene3D" id="3.40.50.1820">
    <property type="entry name" value="alpha/beta hydrolase"/>
    <property type="match status" value="1"/>
</dbReference>
<protein>
    <submittedName>
        <fullName evidence="6">Amino acid adenylation domain-containing protein</fullName>
    </submittedName>
</protein>